<dbReference type="InterPro" id="IPR038081">
    <property type="entry name" value="CalX-like_sf"/>
</dbReference>
<feature type="non-terminal residue" evidence="1">
    <location>
        <position position="532"/>
    </location>
</feature>
<evidence type="ECO:0000313" key="2">
    <source>
        <dbReference type="Proteomes" id="UP000189670"/>
    </source>
</evidence>
<dbReference type="SUPFAM" id="SSF141072">
    <property type="entry name" value="CalX-like"/>
    <property type="match status" value="1"/>
</dbReference>
<name>A0A1V1NVA9_9BACT</name>
<dbReference type="Gene3D" id="2.60.40.2030">
    <property type="match status" value="1"/>
</dbReference>
<gene>
    <name evidence="1" type="ORF">OMM_12729</name>
</gene>
<dbReference type="EMBL" id="ATBP01001948">
    <property type="protein sequence ID" value="ETR66495.1"/>
    <property type="molecule type" value="Genomic_DNA"/>
</dbReference>
<accession>A0A1V1NVA9</accession>
<dbReference type="AlphaFoldDB" id="A0A1V1NVA9"/>
<organism evidence="1 2">
    <name type="scientific">Candidatus Magnetoglobus multicellularis str. Araruama</name>
    <dbReference type="NCBI Taxonomy" id="890399"/>
    <lineage>
        <taxon>Bacteria</taxon>
        <taxon>Pseudomonadati</taxon>
        <taxon>Thermodesulfobacteriota</taxon>
        <taxon>Desulfobacteria</taxon>
        <taxon>Desulfobacterales</taxon>
        <taxon>Desulfobacteraceae</taxon>
        <taxon>Candidatus Magnetoglobus</taxon>
    </lineage>
</organism>
<comment type="caution">
    <text evidence="1">The sequence shown here is derived from an EMBL/GenBank/DDBJ whole genome shotgun (WGS) entry which is preliminary data.</text>
</comment>
<sequence length="532" mass="59989">MQSEYSENQNSILLGIQLSHALDQDIVVNYQPAASETIDQLATFHFDYTLPTIQNTVIHAGNTKGSIRLQIIDDDISEIQEKIVIELTDTVANIGDNSKHTILISDNDEWGIMMTKTSDKPIIVENGEPENMSIVLNSRPESQVLLTFTSDALSLTFQPETITFSSDQWNIAQHVLISCPDDTAYRGNIDITVFVTPQSDDSMYNDKVQSTHFQLQENDLSPQPPHITCPDIPYNHKEIQLCWESGGGTGLYQYLIDDRLFLPKEGRCYTDFSGLPDGFHTFSIQEKNEYTDNWSGSAECRFEIDTGSPCSIPESPQAVDILNSHFTITYGYNDGYENESCWDSLKGSGVTAVELWVAAPGESVYTRFAADHDDQIDEYFEYTATTEGAYRFITRAFDRANNAEMRQLPLPSDEWESETIYSKDFSGYAILTVGAVTNQEGLESHTLSAKNIYRHLVNQHFGLLYDLSDPLDHIKYLNIEADEWSDPFELDLSQTTKLYKESLKNSITQWAFNKMTALPGPLYIILIDHGAP</sequence>
<reference evidence="2" key="1">
    <citation type="submission" date="2012-11" db="EMBL/GenBank/DDBJ databases">
        <authorList>
            <person name="Lucero-Rivera Y.E."/>
            <person name="Tovar-Ramirez D."/>
        </authorList>
    </citation>
    <scope>NUCLEOTIDE SEQUENCE [LARGE SCALE GENOMIC DNA]</scope>
    <source>
        <strain evidence="2">Araruama</strain>
    </source>
</reference>
<dbReference type="Proteomes" id="UP000189670">
    <property type="component" value="Unassembled WGS sequence"/>
</dbReference>
<protein>
    <recommendedName>
        <fullName evidence="3">Calx-beta domain-containing protein</fullName>
    </recommendedName>
</protein>
<proteinExistence type="predicted"/>
<evidence type="ECO:0000313" key="1">
    <source>
        <dbReference type="EMBL" id="ETR66495.1"/>
    </source>
</evidence>
<evidence type="ECO:0008006" key="3">
    <source>
        <dbReference type="Google" id="ProtNLM"/>
    </source>
</evidence>